<sequence length="253" mass="28907">MFVEEKAEIINIIDLDKDYYEIILSSPQISKLAKPGQFVNIKIQEGDFPLLRRPFSIWSAKENYIELLIKEIGIGTKILRKEKKGKISVIGPLGKPFPSPQKDDIIVLLGGGTGIVPLCFYAEKIENKKIFFIGFKHSPNPYILKRIEEISDKIFISTEDGSFGFKGILSELFKEEIEDIDSEKTKYFLCGPYEMLKTFEKILPIDRTFISLEGIMGCGFEICMGCAVKKRDEDRYIRVCKEGPLFLLKDVEI</sequence>
<evidence type="ECO:0000256" key="4">
    <source>
        <dbReference type="ARBA" id="ARBA00022714"/>
    </source>
</evidence>
<keyword evidence="3 11" id="KW-0285">Flavoprotein</keyword>
<evidence type="ECO:0000256" key="8">
    <source>
        <dbReference type="ARBA" id="ARBA00023004"/>
    </source>
</evidence>
<feature type="binding site" evidence="12">
    <location>
        <position position="226"/>
    </location>
    <ligand>
        <name>[2Fe-2S] cluster</name>
        <dbReference type="ChEBI" id="CHEBI:190135"/>
    </ligand>
</feature>
<evidence type="ECO:0000256" key="3">
    <source>
        <dbReference type="ARBA" id="ARBA00022630"/>
    </source>
</evidence>
<evidence type="ECO:0000313" key="14">
    <source>
        <dbReference type="EMBL" id="HGK53654.1"/>
    </source>
</evidence>
<keyword evidence="7" id="KW-0249">Electron transport</keyword>
<name>A0A7V4E2R3_UNCW3</name>
<comment type="cofactor">
    <cofactor evidence="11">
        <name>FAD</name>
        <dbReference type="ChEBI" id="CHEBI:57692"/>
    </cofactor>
    <text evidence="11">Binds 1 FAD per subunit.</text>
</comment>
<feature type="binding site" evidence="11">
    <location>
        <begin position="75"/>
        <end position="76"/>
    </location>
    <ligand>
        <name>FAD</name>
        <dbReference type="ChEBI" id="CHEBI:57692"/>
    </ligand>
</feature>
<dbReference type="InterPro" id="IPR012165">
    <property type="entry name" value="Cyt_c3_hydrogenase_gsu"/>
</dbReference>
<keyword evidence="6 11" id="KW-0274">FAD</keyword>
<dbReference type="PIRSF" id="PIRSF006816">
    <property type="entry name" value="Cyc3_hyd_g"/>
    <property type="match status" value="1"/>
</dbReference>
<dbReference type="Gene3D" id="3.40.50.80">
    <property type="entry name" value="Nucleotide-binding domain of ferredoxin-NADP reductase (FNR) module"/>
    <property type="match status" value="1"/>
</dbReference>
<dbReference type="InterPro" id="IPR050353">
    <property type="entry name" value="PyrK_electron_transfer"/>
</dbReference>
<feature type="binding site" evidence="12">
    <location>
        <position position="218"/>
    </location>
    <ligand>
        <name>[2Fe-2S] cluster</name>
        <dbReference type="ChEBI" id="CHEBI:190135"/>
    </ligand>
</feature>
<dbReference type="SUPFAM" id="SSF63380">
    <property type="entry name" value="Riboflavin synthase domain-like"/>
    <property type="match status" value="1"/>
</dbReference>
<dbReference type="InterPro" id="IPR039261">
    <property type="entry name" value="FNR_nucleotide-bd"/>
</dbReference>
<dbReference type="Gene3D" id="2.40.30.10">
    <property type="entry name" value="Translation factors"/>
    <property type="match status" value="1"/>
</dbReference>
<comment type="cofactor">
    <cofactor evidence="10">
        <name>[2Fe-2S] cluster</name>
        <dbReference type="ChEBI" id="CHEBI:190135"/>
    </cofactor>
</comment>
<dbReference type="PANTHER" id="PTHR43513">
    <property type="entry name" value="DIHYDROOROTATE DEHYDROGENASE B (NAD(+)), ELECTRON TRANSFER SUBUNIT"/>
    <property type="match status" value="1"/>
</dbReference>
<dbReference type="CDD" id="cd06218">
    <property type="entry name" value="DHOD_e_trans"/>
    <property type="match status" value="1"/>
</dbReference>
<evidence type="ECO:0000256" key="1">
    <source>
        <dbReference type="ARBA" id="ARBA00006422"/>
    </source>
</evidence>
<feature type="binding site" evidence="11">
    <location>
        <begin position="53"/>
        <end position="56"/>
    </location>
    <ligand>
        <name>FAD</name>
        <dbReference type="ChEBI" id="CHEBI:57692"/>
    </ligand>
</feature>
<evidence type="ECO:0000259" key="13">
    <source>
        <dbReference type="PROSITE" id="PS51384"/>
    </source>
</evidence>
<reference evidence="14" key="1">
    <citation type="journal article" date="2020" name="mSystems">
        <title>Genome- and Community-Level Interaction Insights into Carbon Utilization and Element Cycling Functions of Hydrothermarchaeota in Hydrothermal Sediment.</title>
        <authorList>
            <person name="Zhou Z."/>
            <person name="Liu Y."/>
            <person name="Xu W."/>
            <person name="Pan J."/>
            <person name="Luo Z.H."/>
            <person name="Li M."/>
        </authorList>
    </citation>
    <scope>NUCLEOTIDE SEQUENCE [LARGE SCALE GENOMIC DNA]</scope>
    <source>
        <strain evidence="14">SpSt-695</strain>
    </source>
</reference>
<proteinExistence type="inferred from homology"/>
<dbReference type="PROSITE" id="PS51384">
    <property type="entry name" value="FAD_FR"/>
    <property type="match status" value="1"/>
</dbReference>
<evidence type="ECO:0000256" key="5">
    <source>
        <dbReference type="ARBA" id="ARBA00022723"/>
    </source>
</evidence>
<evidence type="ECO:0000256" key="6">
    <source>
        <dbReference type="ARBA" id="ARBA00022827"/>
    </source>
</evidence>
<dbReference type="GO" id="GO:0050660">
    <property type="term" value="F:flavin adenine dinucleotide binding"/>
    <property type="evidence" value="ECO:0007669"/>
    <property type="project" value="InterPro"/>
</dbReference>
<dbReference type="InterPro" id="IPR019480">
    <property type="entry name" value="Dihydroorotate_DH_Fe-S-bd"/>
</dbReference>
<gene>
    <name evidence="14" type="ORF">ENU72_01360</name>
</gene>
<dbReference type="Gene3D" id="2.10.240.10">
    <property type="entry name" value="Dihydroorotate dehydrogenase, electron transfer subunit"/>
    <property type="match status" value="1"/>
</dbReference>
<dbReference type="AlphaFoldDB" id="A0A7V4E2R3"/>
<dbReference type="GO" id="GO:0006221">
    <property type="term" value="P:pyrimidine nucleotide biosynthetic process"/>
    <property type="evidence" value="ECO:0007669"/>
    <property type="project" value="InterPro"/>
</dbReference>
<evidence type="ECO:0000256" key="12">
    <source>
        <dbReference type="PIRSR" id="PIRSR006816-2"/>
    </source>
</evidence>
<dbReference type="EMBL" id="DTDP01000059">
    <property type="protein sequence ID" value="HGK53654.1"/>
    <property type="molecule type" value="Genomic_DNA"/>
</dbReference>
<feature type="domain" description="FAD-binding FR-type" evidence="13">
    <location>
        <begin position="2"/>
        <end position="99"/>
    </location>
</feature>
<keyword evidence="4 12" id="KW-0001">2Fe-2S</keyword>
<comment type="caution">
    <text evidence="14">The sequence shown here is derived from an EMBL/GenBank/DDBJ whole genome shotgun (WGS) entry which is preliminary data.</text>
</comment>
<keyword evidence="2" id="KW-0813">Transport</keyword>
<dbReference type="InterPro" id="IPR037117">
    <property type="entry name" value="Dihydroorotate_DH_ele_sf"/>
</dbReference>
<dbReference type="InterPro" id="IPR017938">
    <property type="entry name" value="Riboflavin_synthase-like_b-brl"/>
</dbReference>
<dbReference type="GO" id="GO:0051537">
    <property type="term" value="F:2 iron, 2 sulfur cluster binding"/>
    <property type="evidence" value="ECO:0007669"/>
    <property type="project" value="UniProtKB-KW"/>
</dbReference>
<evidence type="ECO:0000256" key="2">
    <source>
        <dbReference type="ARBA" id="ARBA00022448"/>
    </source>
</evidence>
<evidence type="ECO:0000256" key="11">
    <source>
        <dbReference type="PIRSR" id="PIRSR006816-1"/>
    </source>
</evidence>
<comment type="cofactor">
    <cofactor evidence="12">
        <name>[2Fe-2S] cluster</name>
        <dbReference type="ChEBI" id="CHEBI:190135"/>
    </cofactor>
    <text evidence="12">Binds 1 [2Fe-2S] cluster per subunit.</text>
</comment>
<accession>A0A7V4E2R3</accession>
<keyword evidence="9 12" id="KW-0411">Iron-sulfur</keyword>
<dbReference type="GO" id="GO:0016491">
    <property type="term" value="F:oxidoreductase activity"/>
    <property type="evidence" value="ECO:0007669"/>
    <property type="project" value="InterPro"/>
</dbReference>
<dbReference type="InterPro" id="IPR017927">
    <property type="entry name" value="FAD-bd_FR_type"/>
</dbReference>
<comment type="similarity">
    <text evidence="1">Belongs to the PyrK family.</text>
</comment>
<evidence type="ECO:0000256" key="9">
    <source>
        <dbReference type="ARBA" id="ARBA00023014"/>
    </source>
</evidence>
<protein>
    <submittedName>
        <fullName evidence="14">Dihydroorotate dehydrogenase electron transfer subunit</fullName>
    </submittedName>
</protein>
<feature type="binding site" evidence="12">
    <location>
        <position position="240"/>
    </location>
    <ligand>
        <name>[2Fe-2S] cluster</name>
        <dbReference type="ChEBI" id="CHEBI:190135"/>
    </ligand>
</feature>
<dbReference type="GO" id="GO:0046872">
    <property type="term" value="F:metal ion binding"/>
    <property type="evidence" value="ECO:0007669"/>
    <property type="project" value="UniProtKB-KW"/>
</dbReference>
<keyword evidence="5 12" id="KW-0479">Metal-binding</keyword>
<dbReference type="Pfam" id="PF10418">
    <property type="entry name" value="DHODB_Fe-S_bind"/>
    <property type="match status" value="1"/>
</dbReference>
<organism evidence="14">
    <name type="scientific">candidate division WOR-3 bacterium</name>
    <dbReference type="NCBI Taxonomy" id="2052148"/>
    <lineage>
        <taxon>Bacteria</taxon>
        <taxon>Bacteria division WOR-3</taxon>
    </lineage>
</organism>
<keyword evidence="8 12" id="KW-0408">Iron</keyword>
<evidence type="ECO:0000256" key="10">
    <source>
        <dbReference type="ARBA" id="ARBA00034078"/>
    </source>
</evidence>
<feature type="binding site" evidence="12">
    <location>
        <position position="223"/>
    </location>
    <ligand>
        <name>[2Fe-2S] cluster</name>
        <dbReference type="ChEBI" id="CHEBI:190135"/>
    </ligand>
</feature>
<dbReference type="PANTHER" id="PTHR43513:SF3">
    <property type="entry name" value="DIHYDROOROTATE DEHYDROGENASE B (NAD(+)), ELECTRON TRANSFER SUBUNIT-RELATED"/>
    <property type="match status" value="1"/>
</dbReference>
<dbReference type="SUPFAM" id="SSF52343">
    <property type="entry name" value="Ferredoxin reductase-like, C-terminal NADP-linked domain"/>
    <property type="match status" value="1"/>
</dbReference>
<evidence type="ECO:0000256" key="7">
    <source>
        <dbReference type="ARBA" id="ARBA00022982"/>
    </source>
</evidence>